<dbReference type="Gene3D" id="1.20.1600.10">
    <property type="entry name" value="Outer membrane efflux proteins (OEP)"/>
    <property type="match status" value="1"/>
</dbReference>
<dbReference type="SUPFAM" id="SSF56954">
    <property type="entry name" value="Outer membrane efflux proteins (OEP)"/>
    <property type="match status" value="1"/>
</dbReference>
<proteinExistence type="inferred from homology"/>
<keyword evidence="3" id="KW-0175">Coiled coil</keyword>
<dbReference type="Proteomes" id="UP001228044">
    <property type="component" value="Unassembled WGS sequence"/>
</dbReference>
<dbReference type="Pfam" id="PF02321">
    <property type="entry name" value="OEP"/>
    <property type="match status" value="2"/>
</dbReference>
<evidence type="ECO:0000256" key="3">
    <source>
        <dbReference type="SAM" id="Coils"/>
    </source>
</evidence>
<organism evidence="4 5">
    <name type="scientific">Roseateles violae</name>
    <dbReference type="NCBI Taxonomy" id="3058042"/>
    <lineage>
        <taxon>Bacteria</taxon>
        <taxon>Pseudomonadati</taxon>
        <taxon>Pseudomonadota</taxon>
        <taxon>Betaproteobacteria</taxon>
        <taxon>Burkholderiales</taxon>
        <taxon>Sphaerotilaceae</taxon>
        <taxon>Roseateles</taxon>
    </lineage>
</organism>
<feature type="coiled-coil region" evidence="3">
    <location>
        <begin position="209"/>
        <end position="257"/>
    </location>
</feature>
<keyword evidence="2" id="KW-0564">Palmitate</keyword>
<evidence type="ECO:0000313" key="4">
    <source>
        <dbReference type="EMBL" id="MDN3919538.1"/>
    </source>
</evidence>
<evidence type="ECO:0000256" key="1">
    <source>
        <dbReference type="ARBA" id="ARBA00007613"/>
    </source>
</evidence>
<dbReference type="Gene3D" id="2.20.200.10">
    <property type="entry name" value="Outer membrane efflux proteins (OEP)"/>
    <property type="match status" value="1"/>
</dbReference>
<reference evidence="4 5" key="1">
    <citation type="submission" date="2023-06" db="EMBL/GenBank/DDBJ databases">
        <title>Pelomonas sp. PFR6 16S ribosomal RNA gene Genome sequencing and assembly.</title>
        <authorList>
            <person name="Woo H."/>
        </authorList>
    </citation>
    <scope>NUCLEOTIDE SEQUENCE [LARGE SCALE GENOMIC DNA]</scope>
    <source>
        <strain evidence="4 5">PFR6</strain>
    </source>
</reference>
<comment type="similarity">
    <text evidence="1 2">Belongs to the outer membrane factor (OMF) (TC 1.B.17) family.</text>
</comment>
<dbReference type="RefSeq" id="WP_290357839.1">
    <property type="nucleotide sequence ID" value="NZ_JAUHHC010000001.1"/>
</dbReference>
<evidence type="ECO:0000313" key="5">
    <source>
        <dbReference type="Proteomes" id="UP001228044"/>
    </source>
</evidence>
<dbReference type="EMBL" id="JAUHHC010000001">
    <property type="protein sequence ID" value="MDN3919538.1"/>
    <property type="molecule type" value="Genomic_DNA"/>
</dbReference>
<feature type="chain" id="PRO_5045007862" evidence="2">
    <location>
        <begin position="19"/>
        <end position="474"/>
    </location>
</feature>
<keyword evidence="2" id="KW-1134">Transmembrane beta strand</keyword>
<name>A0ABT8DNH5_9BURK</name>
<protein>
    <submittedName>
        <fullName evidence="4">Efflux transporter outer membrane subunit</fullName>
    </submittedName>
</protein>
<dbReference type="InterPro" id="IPR010131">
    <property type="entry name" value="MdtP/NodT-like"/>
</dbReference>
<accession>A0ABT8DNH5</accession>
<sequence>MRYHPLALVTLLAGCAGAPPPLPPPPAPSAYLARPAELGEAQRLLPGQDIPAQWWTLFRSPALDALLRQALADSPSLARSSARLRQAEYEHAAQAGASRYPRVDARLSANRIDVEPQALGAPALPLQTPFNLFLASVGVSYQFDLFGANRQALAALQAGVDQQRYELEAARLMLAGNLVTAAIREAALREQIAGSEALLALRERQLAIVERLEQLGGAARDELARQRQELAQQRAQLPELRRQLEQLRHRLAVLSGQTPGEARLPEFRLADLQLPAELPLSLPSELARQRPDIRAAEALLQQAGARLGVATANLYPQITLSANLGSLSPHAGDLFGAGSAFYLLGASLTQPIFRGGELQARRSAAQAGWEQAGAAYREAVLQGLQNVADVLRALEADAQRLREREEAAAQARRHREILVARQRAGGVSQLALLDGEWRLQTALLERSQALADRHADSAALLQALGGGWWAAPAP</sequence>
<dbReference type="PROSITE" id="PS51257">
    <property type="entry name" value="PROKAR_LIPOPROTEIN"/>
    <property type="match status" value="1"/>
</dbReference>
<comment type="subcellular location">
    <subcellularLocation>
        <location evidence="2">Cell membrane</location>
        <topology evidence="2">Lipid-anchor</topology>
    </subcellularLocation>
</comment>
<keyword evidence="2" id="KW-0812">Transmembrane</keyword>
<dbReference type="InterPro" id="IPR003423">
    <property type="entry name" value="OMP_efflux"/>
</dbReference>
<feature type="coiled-coil region" evidence="3">
    <location>
        <begin position="384"/>
        <end position="411"/>
    </location>
</feature>
<gene>
    <name evidence="4" type="ORF">QWJ38_04500</name>
</gene>
<keyword evidence="5" id="KW-1185">Reference proteome</keyword>
<comment type="caution">
    <text evidence="4">The sequence shown here is derived from an EMBL/GenBank/DDBJ whole genome shotgun (WGS) entry which is preliminary data.</text>
</comment>
<keyword evidence="2" id="KW-0472">Membrane</keyword>
<evidence type="ECO:0000256" key="2">
    <source>
        <dbReference type="RuleBase" id="RU362097"/>
    </source>
</evidence>
<feature type="signal peptide" evidence="2">
    <location>
        <begin position="1"/>
        <end position="18"/>
    </location>
</feature>
<keyword evidence="2" id="KW-0732">Signal</keyword>
<dbReference type="NCBIfam" id="TIGR01845">
    <property type="entry name" value="outer_NodT"/>
    <property type="match status" value="1"/>
</dbReference>
<keyword evidence="2" id="KW-0449">Lipoprotein</keyword>
<dbReference type="PANTHER" id="PTHR30203:SF33">
    <property type="entry name" value="BLR4455 PROTEIN"/>
    <property type="match status" value="1"/>
</dbReference>
<dbReference type="PANTHER" id="PTHR30203">
    <property type="entry name" value="OUTER MEMBRANE CATION EFFLUX PROTEIN"/>
    <property type="match status" value="1"/>
</dbReference>